<dbReference type="Gene3D" id="3.40.50.1980">
    <property type="entry name" value="Nitrogenase molybdenum iron protein domain"/>
    <property type="match status" value="2"/>
</dbReference>
<proteinExistence type="predicted"/>
<accession>A0A381P6N7</accession>
<protein>
    <recommendedName>
        <fullName evidence="2">Zinc ABC transporter substrate-binding protein</fullName>
    </recommendedName>
</protein>
<evidence type="ECO:0000313" key="1">
    <source>
        <dbReference type="EMBL" id="SUZ62586.1"/>
    </source>
</evidence>
<dbReference type="PANTHER" id="PTHR42953">
    <property type="entry name" value="HIGH-AFFINITY ZINC UPTAKE SYSTEM PROTEIN ZNUA-RELATED"/>
    <property type="match status" value="1"/>
</dbReference>
<name>A0A381P6N7_9ZZZZ</name>
<reference evidence="1" key="1">
    <citation type="submission" date="2018-05" db="EMBL/GenBank/DDBJ databases">
        <authorList>
            <person name="Lanie J.A."/>
            <person name="Ng W.-L."/>
            <person name="Kazmierczak K.M."/>
            <person name="Andrzejewski T.M."/>
            <person name="Davidsen T.M."/>
            <person name="Wayne K.J."/>
            <person name="Tettelin H."/>
            <person name="Glass J.I."/>
            <person name="Rusch D."/>
            <person name="Podicherti R."/>
            <person name="Tsui H.-C.T."/>
            <person name="Winkler M.E."/>
        </authorList>
    </citation>
    <scope>NUCLEOTIDE SEQUENCE</scope>
</reference>
<dbReference type="AlphaFoldDB" id="A0A381P6N7"/>
<sequence>MLRFIAMVVAFGLTVAEGAAQSDPVRVVATLPVYADLVEKIGGTQVDASAIAAPNEDAHFVRPKPSFALSVRRADLFITTGLDLELWAPTVLDRAGNRDVSEGGNGYVTAYTGIELLDVPAAADRSGGDVHIFGNPHLTTDPLRALQVARNITVGLGRVAPARVAVWNAGLTRLTADIHQRLFGARLVELLGGDLLEQLALQGTLHSFLEGEEFDGRPLISQLGGWLGVAEAFRGRDIICYHKNWAYLEDRFGVRCADFVEAKPGIPPTPRHVASLLERMENDGIAVILAASHYDERKIETVAGRGAARSVVVPMNPGGGAGVDDYFALVDTWVVGLAQAFAAPGA</sequence>
<organism evidence="1">
    <name type="scientific">marine metagenome</name>
    <dbReference type="NCBI Taxonomy" id="408172"/>
    <lineage>
        <taxon>unclassified sequences</taxon>
        <taxon>metagenomes</taxon>
        <taxon>ecological metagenomes</taxon>
    </lineage>
</organism>
<dbReference type="GO" id="GO:0046872">
    <property type="term" value="F:metal ion binding"/>
    <property type="evidence" value="ECO:0007669"/>
    <property type="project" value="InterPro"/>
</dbReference>
<evidence type="ECO:0008006" key="2">
    <source>
        <dbReference type="Google" id="ProtNLM"/>
    </source>
</evidence>
<dbReference type="SUPFAM" id="SSF53807">
    <property type="entry name" value="Helical backbone' metal receptor"/>
    <property type="match status" value="2"/>
</dbReference>
<dbReference type="PANTHER" id="PTHR42953:SF2">
    <property type="entry name" value="ADHESION PROTEIN"/>
    <property type="match status" value="1"/>
</dbReference>
<gene>
    <name evidence="1" type="ORF">METZ01_LOCUS15440</name>
</gene>
<dbReference type="GO" id="GO:0030001">
    <property type="term" value="P:metal ion transport"/>
    <property type="evidence" value="ECO:0007669"/>
    <property type="project" value="InterPro"/>
</dbReference>
<dbReference type="Pfam" id="PF01297">
    <property type="entry name" value="ZnuA"/>
    <property type="match status" value="2"/>
</dbReference>
<dbReference type="EMBL" id="UINC01000879">
    <property type="protein sequence ID" value="SUZ62586.1"/>
    <property type="molecule type" value="Genomic_DNA"/>
</dbReference>
<dbReference type="InterPro" id="IPR050492">
    <property type="entry name" value="Bact_metal-bind_prot9"/>
</dbReference>
<dbReference type="InterPro" id="IPR006127">
    <property type="entry name" value="ZnuA-like"/>
</dbReference>